<name>A0AB35YUK8_9FLAO</name>
<dbReference type="Proteomes" id="UP001390963">
    <property type="component" value="Unassembled WGS sequence"/>
</dbReference>
<dbReference type="PANTHER" id="PTHR33452:SF1">
    <property type="entry name" value="INNER MEMBRANE PROTEIN YPHA-RELATED"/>
    <property type="match status" value="1"/>
</dbReference>
<accession>A0AB35YUK8</accession>
<feature type="transmembrane region" description="Helical" evidence="7">
    <location>
        <begin position="58"/>
        <end position="79"/>
    </location>
</feature>
<keyword evidence="5 7" id="KW-1133">Transmembrane helix</keyword>
<keyword evidence="11" id="KW-1185">Reference proteome</keyword>
<dbReference type="InterPro" id="IPR032808">
    <property type="entry name" value="DoxX"/>
</dbReference>
<evidence type="ECO:0000256" key="4">
    <source>
        <dbReference type="ARBA" id="ARBA00022692"/>
    </source>
</evidence>
<reference evidence="8 11" key="1">
    <citation type="submission" date="2024-01" db="EMBL/GenBank/DDBJ databases">
        <title>Aequorivita flavus sp. nov., isolated from deep-sea sediment.</title>
        <authorList>
            <person name="Chen X."/>
        </authorList>
    </citation>
    <scope>NUCLEOTIDE SEQUENCE</scope>
    <source>
        <strain evidence="8">MCCC 1A16923</strain>
        <strain evidence="9 11">MCCC 1A16935</strain>
    </source>
</reference>
<evidence type="ECO:0000256" key="1">
    <source>
        <dbReference type="ARBA" id="ARBA00004651"/>
    </source>
</evidence>
<dbReference type="InterPro" id="IPR051907">
    <property type="entry name" value="DoxX-like_oxidoreductase"/>
</dbReference>
<organism evidence="8 10">
    <name type="scientific">Aequorivita flava</name>
    <dbReference type="NCBI Taxonomy" id="3114371"/>
    <lineage>
        <taxon>Bacteria</taxon>
        <taxon>Pseudomonadati</taxon>
        <taxon>Bacteroidota</taxon>
        <taxon>Flavobacteriia</taxon>
        <taxon>Flavobacteriales</taxon>
        <taxon>Flavobacteriaceae</taxon>
        <taxon>Aequorivita</taxon>
    </lineage>
</organism>
<dbReference type="PANTHER" id="PTHR33452">
    <property type="entry name" value="OXIDOREDUCTASE CATD-RELATED"/>
    <property type="match status" value="1"/>
</dbReference>
<feature type="transmembrane region" description="Helical" evidence="7">
    <location>
        <begin position="115"/>
        <end position="134"/>
    </location>
</feature>
<protein>
    <submittedName>
        <fullName evidence="8">DoxX family protein</fullName>
    </submittedName>
</protein>
<keyword evidence="6 7" id="KW-0472">Membrane</keyword>
<dbReference type="EMBL" id="JAZBJM010000001">
    <property type="protein sequence ID" value="MEM0517122.1"/>
    <property type="molecule type" value="Genomic_DNA"/>
</dbReference>
<evidence type="ECO:0000256" key="5">
    <source>
        <dbReference type="ARBA" id="ARBA00022989"/>
    </source>
</evidence>
<dbReference type="GO" id="GO:0005886">
    <property type="term" value="C:plasma membrane"/>
    <property type="evidence" value="ECO:0007669"/>
    <property type="project" value="UniProtKB-SubCell"/>
</dbReference>
<evidence type="ECO:0000313" key="10">
    <source>
        <dbReference type="Proteomes" id="UP001388259"/>
    </source>
</evidence>
<comment type="similarity">
    <text evidence="2">Belongs to the DoxX family.</text>
</comment>
<dbReference type="EMBL" id="JBANCF010000001">
    <property type="protein sequence ID" value="MEM0572137.1"/>
    <property type="molecule type" value="Genomic_DNA"/>
</dbReference>
<evidence type="ECO:0000313" key="9">
    <source>
        <dbReference type="EMBL" id="MEM0572137.1"/>
    </source>
</evidence>
<keyword evidence="4 7" id="KW-0812">Transmembrane</keyword>
<dbReference type="Proteomes" id="UP001388259">
    <property type="component" value="Unassembled WGS sequence"/>
</dbReference>
<sequence>MKQTMMNIFNSGTYPKQLDILLLILRLTAGIFMLTHGMGKFQTLFGSEPIQFLDPLGVGATASLALTVFAEVACSILLIFGMGTRLAALPLLITMGVATFIIHSNDGFAKQELPLLYAVIYITIIVMGAGKYSIDYLLSRKKLIQINNN</sequence>
<gene>
    <name evidence="9" type="ORF">VZD24_01295</name>
    <name evidence="8" type="ORF">VZD85_02065</name>
</gene>
<dbReference type="AlphaFoldDB" id="A0AB35YUK8"/>
<evidence type="ECO:0000256" key="2">
    <source>
        <dbReference type="ARBA" id="ARBA00006679"/>
    </source>
</evidence>
<comment type="subcellular location">
    <subcellularLocation>
        <location evidence="1">Cell membrane</location>
        <topology evidence="1">Multi-pass membrane protein</topology>
    </subcellularLocation>
</comment>
<keyword evidence="3" id="KW-1003">Cell membrane</keyword>
<feature type="transmembrane region" description="Helical" evidence="7">
    <location>
        <begin position="20"/>
        <end position="38"/>
    </location>
</feature>
<proteinExistence type="inferred from homology"/>
<dbReference type="RefSeq" id="WP_279447633.1">
    <property type="nucleotide sequence ID" value="NZ_JAZDTZ010000001.1"/>
</dbReference>
<evidence type="ECO:0000313" key="11">
    <source>
        <dbReference type="Proteomes" id="UP001390963"/>
    </source>
</evidence>
<evidence type="ECO:0000256" key="6">
    <source>
        <dbReference type="ARBA" id="ARBA00023136"/>
    </source>
</evidence>
<evidence type="ECO:0000256" key="7">
    <source>
        <dbReference type="SAM" id="Phobius"/>
    </source>
</evidence>
<comment type="caution">
    <text evidence="8">The sequence shown here is derived from an EMBL/GenBank/DDBJ whole genome shotgun (WGS) entry which is preliminary data.</text>
</comment>
<feature type="transmembrane region" description="Helical" evidence="7">
    <location>
        <begin position="86"/>
        <end position="103"/>
    </location>
</feature>
<evidence type="ECO:0000313" key="8">
    <source>
        <dbReference type="EMBL" id="MEM0517122.1"/>
    </source>
</evidence>
<dbReference type="Pfam" id="PF07681">
    <property type="entry name" value="DoxX"/>
    <property type="match status" value="1"/>
</dbReference>
<evidence type="ECO:0000256" key="3">
    <source>
        <dbReference type="ARBA" id="ARBA00022475"/>
    </source>
</evidence>